<dbReference type="Pfam" id="PF03022">
    <property type="entry name" value="MRJP"/>
    <property type="match status" value="1"/>
</dbReference>
<dbReference type="PRINTS" id="PR01366">
    <property type="entry name" value="ROYALJELLY"/>
</dbReference>
<evidence type="ECO:0000256" key="5">
    <source>
        <dbReference type="ARBA" id="ARBA00023180"/>
    </source>
</evidence>
<accession>A0A6H5IP39</accession>
<name>A0A6H5IP39_9HYME</name>
<keyword evidence="4" id="KW-0732">Signal</keyword>
<evidence type="ECO:0000313" key="7">
    <source>
        <dbReference type="Proteomes" id="UP000479190"/>
    </source>
</evidence>
<evidence type="ECO:0000313" key="6">
    <source>
        <dbReference type="EMBL" id="CAB0039295.1"/>
    </source>
</evidence>
<dbReference type="Gene3D" id="2.120.10.30">
    <property type="entry name" value="TolB, C-terminal domain"/>
    <property type="match status" value="1"/>
</dbReference>
<evidence type="ECO:0000256" key="3">
    <source>
        <dbReference type="ARBA" id="ARBA00022525"/>
    </source>
</evidence>
<protein>
    <submittedName>
        <fullName evidence="6">Uncharacterized protein</fullName>
    </submittedName>
</protein>
<gene>
    <name evidence="6" type="ORF">TBRA_LOCUS11043</name>
</gene>
<dbReference type="PANTHER" id="PTHR10009:SF7">
    <property type="entry name" value="GH10609P-RELATED"/>
    <property type="match status" value="1"/>
</dbReference>
<evidence type="ECO:0000256" key="4">
    <source>
        <dbReference type="ARBA" id="ARBA00022729"/>
    </source>
</evidence>
<organism evidence="6 7">
    <name type="scientific">Trichogramma brassicae</name>
    <dbReference type="NCBI Taxonomy" id="86971"/>
    <lineage>
        <taxon>Eukaryota</taxon>
        <taxon>Metazoa</taxon>
        <taxon>Ecdysozoa</taxon>
        <taxon>Arthropoda</taxon>
        <taxon>Hexapoda</taxon>
        <taxon>Insecta</taxon>
        <taxon>Pterygota</taxon>
        <taxon>Neoptera</taxon>
        <taxon>Endopterygota</taxon>
        <taxon>Hymenoptera</taxon>
        <taxon>Apocrita</taxon>
        <taxon>Proctotrupomorpha</taxon>
        <taxon>Chalcidoidea</taxon>
        <taxon>Trichogrammatidae</taxon>
        <taxon>Trichogramma</taxon>
    </lineage>
</organism>
<keyword evidence="3" id="KW-0964">Secreted</keyword>
<comment type="subcellular location">
    <subcellularLocation>
        <location evidence="1">Secreted</location>
    </subcellularLocation>
</comment>
<dbReference type="AlphaFoldDB" id="A0A6H5IP39"/>
<comment type="similarity">
    <text evidence="2">Belongs to the major royal jelly protein family.</text>
</comment>
<dbReference type="PANTHER" id="PTHR10009">
    <property type="entry name" value="PROTEIN YELLOW-RELATED"/>
    <property type="match status" value="1"/>
</dbReference>
<reference evidence="6 7" key="1">
    <citation type="submission" date="2020-02" db="EMBL/GenBank/DDBJ databases">
        <authorList>
            <person name="Ferguson B K."/>
        </authorList>
    </citation>
    <scope>NUCLEOTIDE SEQUENCE [LARGE SCALE GENOMIC DNA]</scope>
</reference>
<dbReference type="OrthoDB" id="8184345at2759"/>
<sequence length="391" mass="43990">MSAQQRAGETRKKIYISFDIGYHNILITEEIIDQSGAVGRVFVTSPQWLEGTPVTLSLITNQNGPGGPLLTPYPDWSWHKAGDCDGIVSVYRVAIDECDRLWMVDTGSASGKSVCPSKILAFDLKTDKLLLKYIIPERQTVNNEASYVNPIVEVGKTCQETYLYVADVLKHGILVYDLRLNRSWRLNNTVNNAFGNDPEAGKITIEGESIDLTDGTLGMTLTPRGLFPKRYLYFNSLASFYQKVLESDSLKRSFVYEPIMYQSLAKRQSQAGVQAISKNGIMFFQLAEFTALACWNVRQPFEPENVVVVARNPRLLQYISGMKVLVNAEGTEELWFNTNRLQKTINNSRKISEINFRLIRGSVDDLVAGTKCQQNDASGAEFRVEDGWQRI</sequence>
<dbReference type="InterPro" id="IPR011042">
    <property type="entry name" value="6-blade_b-propeller_TolB-like"/>
</dbReference>
<dbReference type="Proteomes" id="UP000479190">
    <property type="component" value="Unassembled WGS sequence"/>
</dbReference>
<proteinExistence type="inferred from homology"/>
<evidence type="ECO:0000256" key="2">
    <source>
        <dbReference type="ARBA" id="ARBA00009127"/>
    </source>
</evidence>
<evidence type="ECO:0000256" key="1">
    <source>
        <dbReference type="ARBA" id="ARBA00004613"/>
    </source>
</evidence>
<dbReference type="EMBL" id="CADCXV010000950">
    <property type="protein sequence ID" value="CAB0039295.1"/>
    <property type="molecule type" value="Genomic_DNA"/>
</dbReference>
<dbReference type="InterPro" id="IPR017996">
    <property type="entry name" value="MRJP/yellow-related"/>
</dbReference>
<dbReference type="GO" id="GO:0005576">
    <property type="term" value="C:extracellular region"/>
    <property type="evidence" value="ECO:0007669"/>
    <property type="project" value="UniProtKB-SubCell"/>
</dbReference>
<keyword evidence="5" id="KW-0325">Glycoprotein</keyword>
<keyword evidence="7" id="KW-1185">Reference proteome</keyword>